<feature type="domain" description="AB hydrolase-1" evidence="1">
    <location>
        <begin position="37"/>
        <end position="137"/>
    </location>
</feature>
<accession>A0A8J6YVI0</accession>
<dbReference type="InterPro" id="IPR050266">
    <property type="entry name" value="AB_hydrolase_sf"/>
</dbReference>
<protein>
    <submittedName>
        <fullName evidence="2">Alpha/beta hydrolase</fullName>
    </submittedName>
</protein>
<dbReference type="SUPFAM" id="SSF53474">
    <property type="entry name" value="alpha/beta-Hydrolases"/>
    <property type="match status" value="1"/>
</dbReference>
<comment type="caution">
    <text evidence="2">The sequence shown here is derived from an EMBL/GenBank/DDBJ whole genome shotgun (WGS) entry which is preliminary data.</text>
</comment>
<dbReference type="GO" id="GO:0016787">
    <property type="term" value="F:hydrolase activity"/>
    <property type="evidence" value="ECO:0007669"/>
    <property type="project" value="UniProtKB-KW"/>
</dbReference>
<dbReference type="PANTHER" id="PTHR43798:SF33">
    <property type="entry name" value="HYDROLASE, PUTATIVE (AFU_ORTHOLOGUE AFUA_2G14860)-RELATED"/>
    <property type="match status" value="1"/>
</dbReference>
<evidence type="ECO:0000313" key="2">
    <source>
        <dbReference type="EMBL" id="MBE3638590.1"/>
    </source>
</evidence>
<keyword evidence="3" id="KW-1185">Reference proteome</keyword>
<dbReference type="EMBL" id="JACVXA010000027">
    <property type="protein sequence ID" value="MBE3638590.1"/>
    <property type="molecule type" value="Genomic_DNA"/>
</dbReference>
<evidence type="ECO:0000313" key="3">
    <source>
        <dbReference type="Proteomes" id="UP000609121"/>
    </source>
</evidence>
<dbReference type="Proteomes" id="UP000609121">
    <property type="component" value="Unassembled WGS sequence"/>
</dbReference>
<reference evidence="2" key="1">
    <citation type="submission" date="2020-09" db="EMBL/GenBank/DDBJ databases">
        <title>A novel bacterium of genus Mangrovicoccus, isolated from South China Sea.</title>
        <authorList>
            <person name="Huang H."/>
            <person name="Mo K."/>
            <person name="Hu Y."/>
        </authorList>
    </citation>
    <scope>NUCLEOTIDE SEQUENCE</scope>
    <source>
        <strain evidence="2">HB182678</strain>
    </source>
</reference>
<dbReference type="Pfam" id="PF00561">
    <property type="entry name" value="Abhydrolase_1"/>
    <property type="match status" value="1"/>
</dbReference>
<name>A0A8J6YVI0_9RHOB</name>
<sequence length="293" mass="32190">MRHNLRDSPSRFGRTEYFTNRDGLRLAYRADGPAEAPVLLCLAGLTRNLSDFDPVARDFSDRVRVLRLDTRGRGQSDWDPDYLNYNLIRESHDAIDLLDHLGIARAAILGTSRGGLIAMALAGGHRNRVTGVCLNDIGPEIQPEGLAAIGRYLGRRPGVDSYEAAAETFARCNAAAFPGVGTACWQDHARRIFCDSPDGLDLRYDPLLRRSILEQSATDAIQDLWLLFGGLRGLPLALIRGQNSDILSAATAGEMRRRRPDMIYGEVPGRGHVPFLDEPQAQAVISAFLEGLP</sequence>
<dbReference type="GO" id="GO:0016020">
    <property type="term" value="C:membrane"/>
    <property type="evidence" value="ECO:0007669"/>
    <property type="project" value="TreeGrafter"/>
</dbReference>
<organism evidence="2 3">
    <name type="scientific">Mangrovicoccus algicola</name>
    <dbReference type="NCBI Taxonomy" id="2771008"/>
    <lineage>
        <taxon>Bacteria</taxon>
        <taxon>Pseudomonadati</taxon>
        <taxon>Pseudomonadota</taxon>
        <taxon>Alphaproteobacteria</taxon>
        <taxon>Rhodobacterales</taxon>
        <taxon>Paracoccaceae</taxon>
        <taxon>Mangrovicoccus</taxon>
    </lineage>
</organism>
<dbReference type="InterPro" id="IPR000073">
    <property type="entry name" value="AB_hydrolase_1"/>
</dbReference>
<dbReference type="AlphaFoldDB" id="A0A8J6YVI0"/>
<proteinExistence type="predicted"/>
<dbReference type="Gene3D" id="3.40.50.1820">
    <property type="entry name" value="alpha/beta hydrolase"/>
    <property type="match status" value="1"/>
</dbReference>
<evidence type="ECO:0000259" key="1">
    <source>
        <dbReference type="Pfam" id="PF00561"/>
    </source>
</evidence>
<dbReference type="PANTHER" id="PTHR43798">
    <property type="entry name" value="MONOACYLGLYCEROL LIPASE"/>
    <property type="match status" value="1"/>
</dbReference>
<keyword evidence="2" id="KW-0378">Hydrolase</keyword>
<dbReference type="InterPro" id="IPR029058">
    <property type="entry name" value="AB_hydrolase_fold"/>
</dbReference>
<gene>
    <name evidence="2" type="ORF">ICN82_10280</name>
</gene>